<name>A0A517MX82_9BACT</name>
<reference evidence="1 2" key="1">
    <citation type="submission" date="2019-02" db="EMBL/GenBank/DDBJ databases">
        <title>Deep-cultivation of Planctomycetes and their phenomic and genomic characterization uncovers novel biology.</title>
        <authorList>
            <person name="Wiegand S."/>
            <person name="Jogler M."/>
            <person name="Boedeker C."/>
            <person name="Pinto D."/>
            <person name="Vollmers J."/>
            <person name="Rivas-Marin E."/>
            <person name="Kohn T."/>
            <person name="Peeters S.H."/>
            <person name="Heuer A."/>
            <person name="Rast P."/>
            <person name="Oberbeckmann S."/>
            <person name="Bunk B."/>
            <person name="Jeske O."/>
            <person name="Meyerdierks A."/>
            <person name="Storesund J.E."/>
            <person name="Kallscheuer N."/>
            <person name="Luecker S."/>
            <person name="Lage O.M."/>
            <person name="Pohl T."/>
            <person name="Merkel B.J."/>
            <person name="Hornburger P."/>
            <person name="Mueller R.-W."/>
            <person name="Bruemmer F."/>
            <person name="Labrenz M."/>
            <person name="Spormann A.M."/>
            <person name="Op den Camp H."/>
            <person name="Overmann J."/>
            <person name="Amann R."/>
            <person name="Jetten M.S.M."/>
            <person name="Mascher T."/>
            <person name="Medema M.H."/>
            <person name="Devos D.P."/>
            <person name="Kaster A.-K."/>
            <person name="Ovreas L."/>
            <person name="Rohde M."/>
            <person name="Galperin M.Y."/>
            <person name="Jogler C."/>
        </authorList>
    </citation>
    <scope>NUCLEOTIDE SEQUENCE [LARGE SCALE GENOMIC DNA]</scope>
    <source>
        <strain evidence="1 2">HG15A2</strain>
    </source>
</reference>
<evidence type="ECO:0000313" key="2">
    <source>
        <dbReference type="Proteomes" id="UP000319852"/>
    </source>
</evidence>
<dbReference type="EMBL" id="CP036263">
    <property type="protein sequence ID" value="QDS99469.1"/>
    <property type="molecule type" value="Genomic_DNA"/>
</dbReference>
<keyword evidence="2" id="KW-1185">Reference proteome</keyword>
<accession>A0A517MX82</accession>
<dbReference type="AlphaFoldDB" id="A0A517MX82"/>
<dbReference type="Proteomes" id="UP000319852">
    <property type="component" value="Chromosome"/>
</dbReference>
<gene>
    <name evidence="1" type="ORF">HG15A2_27920</name>
</gene>
<evidence type="ECO:0000313" key="1">
    <source>
        <dbReference type="EMBL" id="QDS99469.1"/>
    </source>
</evidence>
<proteinExistence type="predicted"/>
<protein>
    <submittedName>
        <fullName evidence="1">Uncharacterized protein</fullName>
    </submittedName>
</protein>
<organism evidence="1 2">
    <name type="scientific">Adhaeretor mobilis</name>
    <dbReference type="NCBI Taxonomy" id="1930276"/>
    <lineage>
        <taxon>Bacteria</taxon>
        <taxon>Pseudomonadati</taxon>
        <taxon>Planctomycetota</taxon>
        <taxon>Planctomycetia</taxon>
        <taxon>Pirellulales</taxon>
        <taxon>Lacipirellulaceae</taxon>
        <taxon>Adhaeretor</taxon>
    </lineage>
</organism>
<sequence length="76" mass="8653">MAGPKPTKTPEIMHSSVDFGTEWQFQFGAKRAFISLEACWRYYEVSSVLGWKTPTTHHEGARLWLLNKKSLAIGIN</sequence>
<dbReference type="KEGG" id="amob:HG15A2_27920"/>